<evidence type="ECO:0000256" key="3">
    <source>
        <dbReference type="ARBA" id="ARBA00023157"/>
    </source>
</evidence>
<dbReference type="InterPro" id="IPR009069">
    <property type="entry name" value="Cys_alpha_HP_mot_SF"/>
</dbReference>
<comment type="subcellular location">
    <subcellularLocation>
        <location evidence="1">Mitochondrion intermembrane space</location>
    </subcellularLocation>
</comment>
<protein>
    <recommendedName>
        <fullName evidence="5">Coiled-coil-helix-coiled-coil-helix domain-containing protein 7</fullName>
    </recommendedName>
</protein>
<evidence type="ECO:0000313" key="7">
    <source>
        <dbReference type="Proteomes" id="UP001153737"/>
    </source>
</evidence>
<dbReference type="GO" id="GO:0033108">
    <property type="term" value="P:mitochondrial respiratory chain complex assembly"/>
    <property type="evidence" value="ECO:0007669"/>
    <property type="project" value="TreeGrafter"/>
</dbReference>
<dbReference type="SUPFAM" id="SSF47072">
    <property type="entry name" value="Cysteine alpha-hairpin motif"/>
    <property type="match status" value="1"/>
</dbReference>
<organism evidence="6 7">
    <name type="scientific">Phaedon cochleariae</name>
    <name type="common">Mustard beetle</name>
    <dbReference type="NCBI Taxonomy" id="80249"/>
    <lineage>
        <taxon>Eukaryota</taxon>
        <taxon>Metazoa</taxon>
        <taxon>Ecdysozoa</taxon>
        <taxon>Arthropoda</taxon>
        <taxon>Hexapoda</taxon>
        <taxon>Insecta</taxon>
        <taxon>Pterygota</taxon>
        <taxon>Neoptera</taxon>
        <taxon>Endopterygota</taxon>
        <taxon>Coleoptera</taxon>
        <taxon>Polyphaga</taxon>
        <taxon>Cucujiformia</taxon>
        <taxon>Chrysomeloidea</taxon>
        <taxon>Chrysomelidae</taxon>
        <taxon>Chrysomelinae</taxon>
        <taxon>Chrysomelini</taxon>
        <taxon>Phaedon</taxon>
    </lineage>
</organism>
<keyword evidence="3" id="KW-1015">Disulfide bond</keyword>
<sequence>MKNSNAEINNPCIKEQELTYKCFNDHNFDKAACQLEIHNYKVCKSFWHSVKQQRIKDGLRPILPPVEDRESIKQEYFSKHHN</sequence>
<dbReference type="InterPro" id="IPR051040">
    <property type="entry name" value="COX23"/>
</dbReference>
<dbReference type="PANTHER" id="PTHR46811:SF1">
    <property type="entry name" value="COILED-COIL-HELIX-COILED-COIL-HELIX DOMAIN-CONTAINING PROTEIN 7"/>
    <property type="match status" value="1"/>
</dbReference>
<evidence type="ECO:0000256" key="1">
    <source>
        <dbReference type="ARBA" id="ARBA00004569"/>
    </source>
</evidence>
<evidence type="ECO:0000256" key="2">
    <source>
        <dbReference type="ARBA" id="ARBA00023128"/>
    </source>
</evidence>
<name>A0A9P0GM03_PHACE</name>
<reference evidence="6" key="2">
    <citation type="submission" date="2022-10" db="EMBL/GenBank/DDBJ databases">
        <authorList>
            <consortium name="ENA_rothamsted_submissions"/>
            <consortium name="culmorum"/>
            <person name="King R."/>
        </authorList>
    </citation>
    <scope>NUCLEOTIDE SEQUENCE</scope>
</reference>
<dbReference type="Proteomes" id="UP001153737">
    <property type="component" value="Chromosome 1"/>
</dbReference>
<reference evidence="6" key="1">
    <citation type="submission" date="2022-01" db="EMBL/GenBank/DDBJ databases">
        <authorList>
            <person name="King R."/>
        </authorList>
    </citation>
    <scope>NUCLEOTIDE SEQUENCE</scope>
</reference>
<evidence type="ECO:0000256" key="5">
    <source>
        <dbReference type="ARBA" id="ARBA00039509"/>
    </source>
</evidence>
<proteinExistence type="inferred from homology"/>
<evidence type="ECO:0000313" key="6">
    <source>
        <dbReference type="EMBL" id="CAH1116323.1"/>
    </source>
</evidence>
<dbReference type="AlphaFoldDB" id="A0A9P0GM03"/>
<dbReference type="PANTHER" id="PTHR46811">
    <property type="entry name" value="COILED-COIL-HELIX-COILED-COIL-HELIX DOMAIN-CONTAINING PROTEIN 7"/>
    <property type="match status" value="1"/>
</dbReference>
<dbReference type="GO" id="GO:0005758">
    <property type="term" value="C:mitochondrial intermembrane space"/>
    <property type="evidence" value="ECO:0007669"/>
    <property type="project" value="UniProtKB-SubCell"/>
</dbReference>
<dbReference type="OrthoDB" id="9971592at2759"/>
<keyword evidence="7" id="KW-1185">Reference proteome</keyword>
<keyword evidence="2" id="KW-0496">Mitochondrion</keyword>
<evidence type="ECO:0000256" key="4">
    <source>
        <dbReference type="ARBA" id="ARBA00038205"/>
    </source>
</evidence>
<dbReference type="EMBL" id="OU896707">
    <property type="protein sequence ID" value="CAH1116323.1"/>
    <property type="molecule type" value="Genomic_DNA"/>
</dbReference>
<gene>
    <name evidence="6" type="ORF">PHAECO_LOCUS425</name>
</gene>
<comment type="similarity">
    <text evidence="4">Belongs to the CHCHD7 family.</text>
</comment>
<accession>A0A9P0GM03</accession>